<evidence type="ECO:0000313" key="16">
    <source>
        <dbReference type="Proteomes" id="UP001162640"/>
    </source>
</evidence>
<evidence type="ECO:0000256" key="8">
    <source>
        <dbReference type="ARBA" id="ARBA00022771"/>
    </source>
</evidence>
<evidence type="ECO:0000256" key="3">
    <source>
        <dbReference type="ARBA" id="ARBA00004906"/>
    </source>
</evidence>
<keyword evidence="9" id="KW-0833">Ubl conjugation pathway</keyword>
<feature type="transmembrane region" description="Helical" evidence="13">
    <location>
        <begin position="234"/>
        <end position="255"/>
    </location>
</feature>
<dbReference type="InterPro" id="IPR011016">
    <property type="entry name" value="Znf_RING-CH"/>
</dbReference>
<dbReference type="SUPFAM" id="SSF57850">
    <property type="entry name" value="RING/U-box"/>
    <property type="match status" value="1"/>
</dbReference>
<comment type="catalytic activity">
    <reaction evidence="1">
        <text>S-ubiquitinyl-[E2 ubiquitin-conjugating enzyme]-L-cysteine + [acceptor protein]-L-lysine = [E2 ubiquitin-conjugating enzyme]-L-cysteine + N(6)-ubiquitinyl-[acceptor protein]-L-lysine.</text>
        <dbReference type="EC" id="2.3.2.27"/>
    </reaction>
</comment>
<dbReference type="Pfam" id="PF12906">
    <property type="entry name" value="RINGv"/>
    <property type="match status" value="1"/>
</dbReference>
<dbReference type="GO" id="GO:0036503">
    <property type="term" value="P:ERAD pathway"/>
    <property type="evidence" value="ECO:0007669"/>
    <property type="project" value="TreeGrafter"/>
</dbReference>
<evidence type="ECO:0000256" key="4">
    <source>
        <dbReference type="ARBA" id="ARBA00012483"/>
    </source>
</evidence>
<keyword evidence="8" id="KW-0863">Zinc-finger</keyword>
<accession>A0A9W7BHY3</accession>
<keyword evidence="11 13" id="KW-1133">Transmembrane helix</keyword>
<dbReference type="Proteomes" id="UP001162640">
    <property type="component" value="Unassembled WGS sequence"/>
</dbReference>
<evidence type="ECO:0000256" key="10">
    <source>
        <dbReference type="ARBA" id="ARBA00022833"/>
    </source>
</evidence>
<evidence type="ECO:0000256" key="6">
    <source>
        <dbReference type="ARBA" id="ARBA00022692"/>
    </source>
</evidence>
<name>A0A9W7BHY3_9STRA</name>
<dbReference type="EC" id="2.3.2.27" evidence="4"/>
<evidence type="ECO:0000256" key="12">
    <source>
        <dbReference type="ARBA" id="ARBA00023136"/>
    </source>
</evidence>
<comment type="subcellular location">
    <subcellularLocation>
        <location evidence="2">Membrane</location>
        <topology evidence="2">Multi-pass membrane protein</topology>
    </subcellularLocation>
</comment>
<evidence type="ECO:0000256" key="7">
    <source>
        <dbReference type="ARBA" id="ARBA00022723"/>
    </source>
</evidence>
<organism evidence="15 16">
    <name type="scientific">Triparma laevis f. inornata</name>
    <dbReference type="NCBI Taxonomy" id="1714386"/>
    <lineage>
        <taxon>Eukaryota</taxon>
        <taxon>Sar</taxon>
        <taxon>Stramenopiles</taxon>
        <taxon>Ochrophyta</taxon>
        <taxon>Bolidophyceae</taxon>
        <taxon>Parmales</taxon>
        <taxon>Triparmaceae</taxon>
        <taxon>Triparma</taxon>
    </lineage>
</organism>
<keyword evidence="12 13" id="KW-0472">Membrane</keyword>
<keyword evidence="7" id="KW-0479">Metal-binding</keyword>
<evidence type="ECO:0000256" key="5">
    <source>
        <dbReference type="ARBA" id="ARBA00022679"/>
    </source>
</evidence>
<evidence type="ECO:0000256" key="13">
    <source>
        <dbReference type="SAM" id="Phobius"/>
    </source>
</evidence>
<feature type="transmembrane region" description="Helical" evidence="13">
    <location>
        <begin position="384"/>
        <end position="403"/>
    </location>
</feature>
<evidence type="ECO:0000256" key="2">
    <source>
        <dbReference type="ARBA" id="ARBA00004141"/>
    </source>
</evidence>
<dbReference type="Gene3D" id="3.30.40.10">
    <property type="entry name" value="Zinc/RING finger domain, C3HC4 (zinc finger)"/>
    <property type="match status" value="1"/>
</dbReference>
<dbReference type="GO" id="GO:0008270">
    <property type="term" value="F:zinc ion binding"/>
    <property type="evidence" value="ECO:0007669"/>
    <property type="project" value="UniProtKB-KW"/>
</dbReference>
<dbReference type="AlphaFoldDB" id="A0A9W7BHY3"/>
<comment type="caution">
    <text evidence="15">The sequence shown here is derived from an EMBL/GenBank/DDBJ whole genome shotgun (WGS) entry which is preliminary data.</text>
</comment>
<dbReference type="InterPro" id="IPR013083">
    <property type="entry name" value="Znf_RING/FYVE/PHD"/>
</dbReference>
<dbReference type="PROSITE" id="PS51292">
    <property type="entry name" value="ZF_RING_CH"/>
    <property type="match status" value="1"/>
</dbReference>
<feature type="transmembrane region" description="Helical" evidence="13">
    <location>
        <begin position="114"/>
        <end position="136"/>
    </location>
</feature>
<evidence type="ECO:0000313" key="15">
    <source>
        <dbReference type="EMBL" id="GMH88215.1"/>
    </source>
</evidence>
<keyword evidence="10" id="KW-0862">Zinc</keyword>
<keyword evidence="5" id="KW-0808">Transferase</keyword>
<feature type="domain" description="RING-CH-type" evidence="14">
    <location>
        <begin position="1"/>
        <end position="54"/>
    </location>
</feature>
<feature type="transmembrane region" description="Helical" evidence="13">
    <location>
        <begin position="319"/>
        <end position="344"/>
    </location>
</feature>
<comment type="pathway">
    <text evidence="3">Protein modification; protein ubiquitination.</text>
</comment>
<keyword evidence="6 13" id="KW-0812">Transmembrane</keyword>
<reference evidence="16" key="1">
    <citation type="journal article" date="2023" name="Commun. Biol.">
        <title>Genome analysis of Parmales, the sister group of diatoms, reveals the evolutionary specialization of diatoms from phago-mixotrophs to photoautotrophs.</title>
        <authorList>
            <person name="Ban H."/>
            <person name="Sato S."/>
            <person name="Yoshikawa S."/>
            <person name="Yamada K."/>
            <person name="Nakamura Y."/>
            <person name="Ichinomiya M."/>
            <person name="Sato N."/>
            <person name="Blanc-Mathieu R."/>
            <person name="Endo H."/>
            <person name="Kuwata A."/>
            <person name="Ogata H."/>
        </authorList>
    </citation>
    <scope>NUCLEOTIDE SEQUENCE [LARGE SCALE GENOMIC DNA]</scope>
</reference>
<dbReference type="SMART" id="SM00744">
    <property type="entry name" value="RINGv"/>
    <property type="match status" value="1"/>
</dbReference>
<evidence type="ECO:0000256" key="11">
    <source>
        <dbReference type="ARBA" id="ARBA00022989"/>
    </source>
</evidence>
<feature type="transmembrane region" description="Helical" evidence="13">
    <location>
        <begin position="76"/>
        <end position="102"/>
    </location>
</feature>
<feature type="transmembrane region" description="Helical" evidence="13">
    <location>
        <begin position="267"/>
        <end position="292"/>
    </location>
</feature>
<protein>
    <recommendedName>
        <fullName evidence="4">RING-type E3 ubiquitin transferase</fullName>
        <ecNumber evidence="4">2.3.2.27</ecNumber>
    </recommendedName>
</protein>
<sequence>MPECRICRGRGPPLPRPCLCSGSISHIHTVCLQTWLATSNSTSCNICKYTYKFENLYGDVEWGSYWRLGVKVFSTISRILLCLSTWLILLPTLTSSIYNFWLRSTYSIQFTLPLIIEGYSILITCVAGFLGVMSAADFLRENDGEWQVGDDVMRGGGNANAEPVAFGDGIFQQPIVIQPEMAAAALMGDDDEEPRQINNNENGNTTITEMIFTEVGHLTHLHTLPTSTFTLPHLLKITLGYTLLLLLTSLLKTVLKPFTNVTPFVTVLTGFKVLVLLFCKMILLPLLLGIALNDSYNYFGPVHRRSISHNNTNKESDDILLLLCVLYNWVLGISFMLTVTVSVLQLREVLHPKILGPIIRPQEPQPDLLGNLVKEEWAVHGKRIGISLGIYFLILGGVIYPSLVLPR</sequence>
<evidence type="ECO:0000259" key="14">
    <source>
        <dbReference type="PROSITE" id="PS51292"/>
    </source>
</evidence>
<evidence type="ECO:0000256" key="9">
    <source>
        <dbReference type="ARBA" id="ARBA00022786"/>
    </source>
</evidence>
<dbReference type="PANTHER" id="PTHR13145">
    <property type="entry name" value="SSM4 PROTEIN"/>
    <property type="match status" value="1"/>
</dbReference>
<gene>
    <name evidence="15" type="ORF">TL16_g11092</name>
</gene>
<dbReference type="PANTHER" id="PTHR13145:SF0">
    <property type="entry name" value="E3 UBIQUITIN-PROTEIN LIGASE MARCHF6"/>
    <property type="match status" value="1"/>
</dbReference>
<dbReference type="GO" id="GO:0005789">
    <property type="term" value="C:endoplasmic reticulum membrane"/>
    <property type="evidence" value="ECO:0007669"/>
    <property type="project" value="TreeGrafter"/>
</dbReference>
<proteinExistence type="predicted"/>
<dbReference type="GO" id="GO:0061630">
    <property type="term" value="F:ubiquitin protein ligase activity"/>
    <property type="evidence" value="ECO:0007669"/>
    <property type="project" value="UniProtKB-EC"/>
</dbReference>
<evidence type="ECO:0000256" key="1">
    <source>
        <dbReference type="ARBA" id="ARBA00000900"/>
    </source>
</evidence>
<dbReference type="EMBL" id="BLQM01000408">
    <property type="protein sequence ID" value="GMH88215.1"/>
    <property type="molecule type" value="Genomic_DNA"/>
</dbReference>